<dbReference type="SUPFAM" id="SSF81296">
    <property type="entry name" value="E set domains"/>
    <property type="match status" value="1"/>
</dbReference>
<dbReference type="PANTHER" id="PTHR24216">
    <property type="entry name" value="PAXILLIN-RELATED"/>
    <property type="match status" value="1"/>
</dbReference>
<dbReference type="STRING" id="1314771.A0A197KB21"/>
<keyword evidence="1" id="KW-0175">Coiled coil</keyword>
<feature type="region of interest" description="Disordered" evidence="2">
    <location>
        <begin position="601"/>
        <end position="659"/>
    </location>
</feature>
<evidence type="ECO:0000313" key="4">
    <source>
        <dbReference type="EMBL" id="OAQ34685.1"/>
    </source>
</evidence>
<feature type="region of interest" description="Disordered" evidence="2">
    <location>
        <begin position="1247"/>
        <end position="1266"/>
    </location>
</feature>
<accession>A0A197KB21</accession>
<feature type="region of interest" description="Disordered" evidence="2">
    <location>
        <begin position="281"/>
        <end position="300"/>
    </location>
</feature>
<dbReference type="Gene3D" id="2.60.40.10">
    <property type="entry name" value="Immunoglobulins"/>
    <property type="match status" value="1"/>
</dbReference>
<reference evidence="4 5" key="1">
    <citation type="submission" date="2016-05" db="EMBL/GenBank/DDBJ databases">
        <title>Genome sequencing reveals origins of a unique bacterial endosymbiosis in the earliest lineages of terrestrial Fungi.</title>
        <authorList>
            <consortium name="DOE Joint Genome Institute"/>
            <person name="Uehling J."/>
            <person name="Gryganskyi A."/>
            <person name="Hameed K."/>
            <person name="Tschaplinski T."/>
            <person name="Misztal P."/>
            <person name="Wu S."/>
            <person name="Desiro A."/>
            <person name="Vande Pol N."/>
            <person name="Du Z.-Y."/>
            <person name="Zienkiewicz A."/>
            <person name="Zienkiewicz K."/>
            <person name="Morin E."/>
            <person name="Tisserant E."/>
            <person name="Splivallo R."/>
            <person name="Hainaut M."/>
            <person name="Henrissat B."/>
            <person name="Ohm R."/>
            <person name="Kuo A."/>
            <person name="Yan J."/>
            <person name="Lipzen A."/>
            <person name="Nolan M."/>
            <person name="Labutti K."/>
            <person name="Barry K."/>
            <person name="Goldstein A."/>
            <person name="Labbe J."/>
            <person name="Schadt C."/>
            <person name="Tuskan G."/>
            <person name="Grigoriev I."/>
            <person name="Martin F."/>
            <person name="Vilgalys R."/>
            <person name="Bonito G."/>
        </authorList>
    </citation>
    <scope>NUCLEOTIDE SEQUENCE [LARGE SCALE GENOMIC DNA]</scope>
    <source>
        <strain evidence="4 5">AG-77</strain>
    </source>
</reference>
<name>A0A197KB21_9FUNG</name>
<sequence>MISHPHSTLPNTFPAPSSTSTSTPSPSAPSTSTSTPSPSHPSLVAPSPTNQPIIGQNNPHLQHPHHPYPHSQQQQQQQQLTREQQQQQVQLQQRLLLQQQQQQAQLQLQNLQIRQKKQLLAEQQQRFQQQQSLRQKSSSASISSPILVQTVPSPSTIIEPVYSSGPAFPSLLKQELPLKPPGATITATTTTTNGPYPTFAHPYLNVAPTTATTGTTATVHTTSIRSNPPNLLRASVPTTASMDIMAMAPFPLHQHHSISSNMLALQQPIEQIATLSIQEQQQQQQQQQQPSSSQQQQQQMHTLGPMNTYYHPLEYESSQGQPPMPMNHSGPAYTSQGWVHPSNTILNSNMPLLSPGSQLLQGMPASRTSTSTSTGDASIVRPEAGLQQELNGYSIDARIIQKKDQMDDSSAGGASNLVEEVRTGQQFLIKLQLTRQAGTPPGNSKYPTMRVDRREAINTAGEPRADAEPLTLQVVVHLARSGQIRRGACAKCCHKYGPSSPILVLLDPLSPSATDTSSYAHVDSSTGSVTILAKVLCSSTDHGERGNKDRYLFEFRLKRTNSMLARNSVADMREDDADTVATCFTAPIMCSGHHKAKRVYPSQRAAKVTKEGPTPKTKTIKRQRSIPNVTTNPNNSRQMSTDQNDEFLRSGSISSTSSYPSPLSFMHDNFTNSSMVSNFGDDQSNDFDSGSTTVSSQRPLAGMGESSEPWSQPPRIFEVRPDRGPIRKTTDVALRGLFFQEGMVPYFGCFPAQDIVIETSNLILCKAPESPLPGTVPITLYDNVGNRFADLNQFTYTDDTETELLILQLQLRLAHRALEYLHTQATGRRGDVNDILKEIPGLDSSGMGEGSSNGGNMMSESPPTDEDAELVILTREQVEEGLLMTLDQLPSGMDISFQLEDQGNLLHLSVLMGLDRLTLRLIEEGCELEALDAWAMTPLMYAVVKGNETIIRSLVIAGASSSGARTPNEFYSFLPHPVAPTAAVVGYLAVSCTRHSTTSRTLVSSHSRGQPDMVEIENDEGSISTDSNSDAEDSNVDPPQDPLPTIVESQVTEDQGVQSIDRLTQLIRGVYINHDMPPLDQQDLPPMQVIGSDGSITINNKVLKGDEIPRGVVLGDTITTDNEESGYHTGVISEVHDRLRLLHESSLPSEGIEMSVAFSKLVPSSSSAALPSGPANLFRTGDSFGIEIRLATVPIPDSIQPQPSLPKEFLGIRFPHEMVKRVGGRSANILNEMTYILETSIELGQSSISTSSPLPDHPHHDHAGDGIELKGSCNSCSKLLHEHRRLSPSRVSKESPSTYPILQFSIPPPPTDVMQTAEGEAAQEASTYSTNVMELRQGQVEVRARVNCSSLHHLIQREKARRAAEVPSSSAPAVDLKDLEDPGYIFHFRLIHPTLHTVVTRFSTGPMLFQSYSRRSS</sequence>
<dbReference type="InterPro" id="IPR013783">
    <property type="entry name" value="Ig-like_fold"/>
</dbReference>
<dbReference type="SUPFAM" id="SSF48403">
    <property type="entry name" value="Ankyrin repeat"/>
    <property type="match status" value="1"/>
</dbReference>
<feature type="region of interest" description="Disordered" evidence="2">
    <location>
        <begin position="1020"/>
        <end position="1045"/>
    </location>
</feature>
<evidence type="ECO:0000259" key="3">
    <source>
        <dbReference type="SMART" id="SM00429"/>
    </source>
</evidence>
<feature type="compositionally biased region" description="Polar residues" evidence="2">
    <location>
        <begin position="625"/>
        <end position="642"/>
    </location>
</feature>
<feature type="region of interest" description="Disordered" evidence="2">
    <location>
        <begin position="681"/>
        <end position="714"/>
    </location>
</feature>
<organism evidence="4 5">
    <name type="scientific">Linnemannia elongata AG-77</name>
    <dbReference type="NCBI Taxonomy" id="1314771"/>
    <lineage>
        <taxon>Eukaryota</taxon>
        <taxon>Fungi</taxon>
        <taxon>Fungi incertae sedis</taxon>
        <taxon>Mucoromycota</taxon>
        <taxon>Mortierellomycotina</taxon>
        <taxon>Mortierellomycetes</taxon>
        <taxon>Mortierellales</taxon>
        <taxon>Mortierellaceae</taxon>
        <taxon>Linnemannia</taxon>
    </lineage>
</organism>
<proteinExistence type="predicted"/>
<protein>
    <recommendedName>
        <fullName evidence="3">IPT/TIG domain-containing protein</fullName>
    </recommendedName>
</protein>
<feature type="domain" description="IPT/TIG" evidence="3">
    <location>
        <begin position="713"/>
        <end position="797"/>
    </location>
</feature>
<keyword evidence="5" id="KW-1185">Reference proteome</keyword>
<feature type="compositionally biased region" description="Basic and acidic residues" evidence="2">
    <location>
        <begin position="1256"/>
        <end position="1266"/>
    </location>
</feature>
<feature type="compositionally biased region" description="Polar residues" evidence="2">
    <location>
        <begin position="1"/>
        <end position="11"/>
    </location>
</feature>
<dbReference type="InterPro" id="IPR036770">
    <property type="entry name" value="Ankyrin_rpt-contain_sf"/>
</dbReference>
<feature type="compositionally biased region" description="Low complexity" evidence="2">
    <location>
        <begin position="650"/>
        <end position="659"/>
    </location>
</feature>
<feature type="region of interest" description="Disordered" evidence="2">
    <location>
        <begin position="843"/>
        <end position="864"/>
    </location>
</feature>
<gene>
    <name evidence="4" type="ORF">K457DRAFT_121299</name>
</gene>
<evidence type="ECO:0000256" key="1">
    <source>
        <dbReference type="SAM" id="Coils"/>
    </source>
</evidence>
<dbReference type="InterPro" id="IPR014756">
    <property type="entry name" value="Ig_E-set"/>
</dbReference>
<dbReference type="SMART" id="SM00429">
    <property type="entry name" value="IPT"/>
    <property type="match status" value="1"/>
</dbReference>
<dbReference type="Proteomes" id="UP000078512">
    <property type="component" value="Unassembled WGS sequence"/>
</dbReference>
<feature type="compositionally biased region" description="Low complexity" evidence="2">
    <location>
        <begin position="69"/>
        <end position="81"/>
    </location>
</feature>
<feature type="compositionally biased region" description="Polar residues" evidence="2">
    <location>
        <begin position="681"/>
        <end position="698"/>
    </location>
</feature>
<evidence type="ECO:0000256" key="2">
    <source>
        <dbReference type="SAM" id="MobiDB-lite"/>
    </source>
</evidence>
<feature type="compositionally biased region" description="Polar residues" evidence="2">
    <location>
        <begin position="47"/>
        <end position="58"/>
    </location>
</feature>
<dbReference type="OrthoDB" id="366390at2759"/>
<feature type="coiled-coil region" evidence="1">
    <location>
        <begin position="82"/>
        <end position="133"/>
    </location>
</feature>
<feature type="region of interest" description="Disordered" evidence="2">
    <location>
        <begin position="1"/>
        <end position="81"/>
    </location>
</feature>
<dbReference type="CDD" id="cd00102">
    <property type="entry name" value="IPT"/>
    <property type="match status" value="1"/>
</dbReference>
<evidence type="ECO:0000313" key="5">
    <source>
        <dbReference type="Proteomes" id="UP000078512"/>
    </source>
</evidence>
<dbReference type="InterPro" id="IPR002909">
    <property type="entry name" value="IPT_dom"/>
</dbReference>
<dbReference type="Gene3D" id="1.25.40.20">
    <property type="entry name" value="Ankyrin repeat-containing domain"/>
    <property type="match status" value="1"/>
</dbReference>
<dbReference type="EMBL" id="KV442016">
    <property type="protein sequence ID" value="OAQ34685.1"/>
    <property type="molecule type" value="Genomic_DNA"/>
</dbReference>
<feature type="compositionally biased region" description="Low complexity" evidence="2">
    <location>
        <begin position="14"/>
        <end position="42"/>
    </location>
</feature>
<feature type="compositionally biased region" description="Low complexity" evidence="2">
    <location>
        <begin position="281"/>
        <end position="299"/>
    </location>
</feature>